<evidence type="ECO:0008006" key="3">
    <source>
        <dbReference type="Google" id="ProtNLM"/>
    </source>
</evidence>
<keyword evidence="2" id="KW-1185">Reference proteome</keyword>
<gene>
    <name evidence="1" type="ORF">SAMN02745225_02016</name>
</gene>
<evidence type="ECO:0000313" key="2">
    <source>
        <dbReference type="Proteomes" id="UP000184295"/>
    </source>
</evidence>
<reference evidence="2" key="1">
    <citation type="submission" date="2016-11" db="EMBL/GenBank/DDBJ databases">
        <authorList>
            <person name="Varghese N."/>
            <person name="Submissions S."/>
        </authorList>
    </citation>
    <scope>NUCLEOTIDE SEQUENCE [LARGE SCALE GENOMIC DNA]</scope>
    <source>
        <strain evidence="2">DSM 19514</strain>
    </source>
</reference>
<dbReference type="Proteomes" id="UP000184295">
    <property type="component" value="Unassembled WGS sequence"/>
</dbReference>
<feature type="non-terminal residue" evidence="1">
    <location>
        <position position="53"/>
    </location>
</feature>
<dbReference type="EMBL" id="FQUL01000039">
    <property type="protein sequence ID" value="SHE92736.1"/>
    <property type="molecule type" value="Genomic_DNA"/>
</dbReference>
<protein>
    <recommendedName>
        <fullName evidence="3">Heavy-metal-associated domain-containing protein</fullName>
    </recommendedName>
</protein>
<dbReference type="AlphaFoldDB" id="A0A1M4XH93"/>
<organism evidence="1 2">
    <name type="scientific">Ferrithrix thermotolerans DSM 19514</name>
    <dbReference type="NCBI Taxonomy" id="1121881"/>
    <lineage>
        <taxon>Bacteria</taxon>
        <taxon>Bacillati</taxon>
        <taxon>Actinomycetota</taxon>
        <taxon>Acidimicrobiia</taxon>
        <taxon>Acidimicrobiales</taxon>
        <taxon>Acidimicrobiaceae</taxon>
        <taxon>Ferrithrix</taxon>
    </lineage>
</organism>
<sequence length="53" mass="5800">MCATSLVTQILGLKGVVVSKVSLFESEIVVELKAHLSKVQVQDTLSLRHAKHQ</sequence>
<evidence type="ECO:0000313" key="1">
    <source>
        <dbReference type="EMBL" id="SHE92736.1"/>
    </source>
</evidence>
<accession>A0A1M4XH93</accession>
<name>A0A1M4XH93_9ACTN</name>
<proteinExistence type="predicted"/>